<evidence type="ECO:0000313" key="3">
    <source>
        <dbReference type="Proteomes" id="UP000326354"/>
    </source>
</evidence>
<dbReference type="EMBL" id="AP019860">
    <property type="protein sequence ID" value="BBM87166.1"/>
    <property type="molecule type" value="Genomic_DNA"/>
</dbReference>
<dbReference type="CDD" id="cd07432">
    <property type="entry name" value="PHP_HisPPase"/>
    <property type="match status" value="1"/>
</dbReference>
<dbReference type="InterPro" id="IPR004013">
    <property type="entry name" value="PHP_dom"/>
</dbReference>
<dbReference type="OrthoDB" id="543560at2"/>
<dbReference type="KEGG" id="uam:UABAM_05569"/>
<dbReference type="InterPro" id="IPR016195">
    <property type="entry name" value="Pol/histidinol_Pase-like"/>
</dbReference>
<accession>A0A5S9IT60</accession>
<organism evidence="2 3">
    <name type="scientific">Uabimicrobium amorphum</name>
    <dbReference type="NCBI Taxonomy" id="2596890"/>
    <lineage>
        <taxon>Bacteria</taxon>
        <taxon>Pseudomonadati</taxon>
        <taxon>Planctomycetota</taxon>
        <taxon>Candidatus Uabimicrobiia</taxon>
        <taxon>Candidatus Uabimicrobiales</taxon>
        <taxon>Candidatus Uabimicrobiaceae</taxon>
        <taxon>Candidatus Uabimicrobium</taxon>
    </lineage>
</organism>
<keyword evidence="3" id="KW-1185">Reference proteome</keyword>
<gene>
    <name evidence="2" type="ORF">UABAM_05569</name>
</gene>
<dbReference type="NCBIfam" id="NF038032">
    <property type="entry name" value="CehA_McbA_metalo"/>
    <property type="match status" value="1"/>
</dbReference>
<dbReference type="GO" id="GO:0004534">
    <property type="term" value="F:5'-3' RNA exonuclease activity"/>
    <property type="evidence" value="ECO:0007669"/>
    <property type="project" value="TreeGrafter"/>
</dbReference>
<dbReference type="Pfam" id="PF02811">
    <property type="entry name" value="PHP"/>
    <property type="match status" value="1"/>
</dbReference>
<dbReference type="PANTHER" id="PTHR42924:SF3">
    <property type="entry name" value="POLYMERASE_HISTIDINOL PHOSPHATASE N-TERMINAL DOMAIN-CONTAINING PROTEIN"/>
    <property type="match status" value="1"/>
</dbReference>
<dbReference type="Proteomes" id="UP000326354">
    <property type="component" value="Chromosome"/>
</dbReference>
<reference evidence="2 3" key="1">
    <citation type="submission" date="2019-08" db="EMBL/GenBank/DDBJ databases">
        <title>Complete genome sequence of Candidatus Uab amorphum.</title>
        <authorList>
            <person name="Shiratori T."/>
            <person name="Suzuki S."/>
            <person name="Kakizawa Y."/>
            <person name="Ishida K."/>
        </authorList>
    </citation>
    <scope>NUCLEOTIDE SEQUENCE [LARGE SCALE GENOMIC DNA]</scope>
    <source>
        <strain evidence="2 3">SRT547</strain>
    </source>
</reference>
<dbReference type="GO" id="GO:0035312">
    <property type="term" value="F:5'-3' DNA exonuclease activity"/>
    <property type="evidence" value="ECO:0007669"/>
    <property type="project" value="TreeGrafter"/>
</dbReference>
<dbReference type="SUPFAM" id="SSF89550">
    <property type="entry name" value="PHP domain-like"/>
    <property type="match status" value="1"/>
</dbReference>
<evidence type="ECO:0000313" key="2">
    <source>
        <dbReference type="EMBL" id="BBM87166.1"/>
    </source>
</evidence>
<proteinExistence type="predicted"/>
<dbReference type="AlphaFoldDB" id="A0A5S9IT60"/>
<dbReference type="SMART" id="SM00481">
    <property type="entry name" value="POLIIIAc"/>
    <property type="match status" value="1"/>
</dbReference>
<dbReference type="PANTHER" id="PTHR42924">
    <property type="entry name" value="EXONUCLEASE"/>
    <property type="match status" value="1"/>
</dbReference>
<name>A0A5S9IT60_UABAM</name>
<feature type="domain" description="Polymerase/histidinol phosphatase N-terminal" evidence="1">
    <location>
        <begin position="162"/>
        <end position="226"/>
    </location>
</feature>
<dbReference type="InterPro" id="IPR052018">
    <property type="entry name" value="PHP_domain"/>
</dbReference>
<dbReference type="RefSeq" id="WP_151971193.1">
    <property type="nucleotide sequence ID" value="NZ_AP019860.1"/>
</dbReference>
<dbReference type="Gene3D" id="3.20.20.140">
    <property type="entry name" value="Metal-dependent hydrolases"/>
    <property type="match status" value="1"/>
</dbReference>
<evidence type="ECO:0000259" key="1">
    <source>
        <dbReference type="SMART" id="SM00481"/>
    </source>
</evidence>
<sequence length="466" mass="52789">MDKLMLFFCILLSTQIFSESLVIEKKFFPPKSTDIYRYVPFDVPDDVVEIKVSYSYDRKKHTVDIGIFDSNGIGKKGFRGWSGGSKSEFIIAEHNATAAYLPGPIYSGTWQVILGLYQVEPSGVDIKIEVEFRTSSANSFAGPRFLWNADQVLESNTRWYKGDLHMHTNHSDGKQTIEDLVAYAKENQLDFLAMTEHNTCSHHFEIPTYANNEVLLILGEEVTTTQGHANVWGLPQGYWIDFRINRNNSINDIVRDAHSVGALFSINHPFGPCGGCYWNHSDLEDYDSIEIWNGYWDPTDYLALQMWDRLLQQGKRIPIVGSSDSHKKQDPIGKPTTHVYASNLSQKAILTAIKNGRAYITKDISPTAIEFSAYLENTNDSAMMGDILNVRKQQEVLFAIAISGCKQGKVNVICNGRKIISKNISQLKNGMLEFSHIIVKDSYFRLEVEDDYDMIAVTNPIYVDMK</sequence>
<dbReference type="InterPro" id="IPR003141">
    <property type="entry name" value="Pol/His_phosphatase_N"/>
</dbReference>
<protein>
    <submittedName>
        <fullName evidence="2">Phosphoesterase</fullName>
    </submittedName>
</protein>